<dbReference type="Pfam" id="PF19029">
    <property type="entry name" value="DUF883_C"/>
    <property type="match status" value="1"/>
</dbReference>
<protein>
    <recommendedName>
        <fullName evidence="1">DUF883 domain-containing protein</fullName>
    </recommendedName>
</protein>
<dbReference type="InterPro" id="IPR010279">
    <property type="entry name" value="YqjD/ElaB"/>
</dbReference>
<sequence length="113" mass="12215">MKAKKPDIESATNELRSLMREAEVLLAEKGGEADEKASHLTDRLNELISVGRDRAEKVTQKAREATLKAKESAQEQLTQCDDYVRTHPYHAVGIAAGIGALIGVLASSSRKAA</sequence>
<organism evidence="2 3">
    <name type="scientific">Actomonas aquatica</name>
    <dbReference type="NCBI Taxonomy" id="2866162"/>
    <lineage>
        <taxon>Bacteria</taxon>
        <taxon>Pseudomonadati</taxon>
        <taxon>Verrucomicrobiota</taxon>
        <taxon>Opitutia</taxon>
        <taxon>Opitutales</taxon>
        <taxon>Opitutaceae</taxon>
        <taxon>Actomonas</taxon>
    </lineage>
</organism>
<dbReference type="EMBL" id="CP139781">
    <property type="protein sequence ID" value="WRQ89977.1"/>
    <property type="molecule type" value="Genomic_DNA"/>
</dbReference>
<dbReference type="PANTHER" id="PTHR35893">
    <property type="entry name" value="INNER MEMBRANE PROTEIN-RELATED"/>
    <property type="match status" value="1"/>
</dbReference>
<gene>
    <name evidence="2" type="ORF">K1X11_011210</name>
</gene>
<keyword evidence="3" id="KW-1185">Reference proteome</keyword>
<reference evidence="2 3" key="1">
    <citation type="submission" date="2021-08" db="EMBL/GenBank/DDBJ databases">
        <authorList>
            <person name="Zhang D."/>
            <person name="Zhang A."/>
            <person name="Wang L."/>
        </authorList>
    </citation>
    <scope>NUCLEOTIDE SEQUENCE [LARGE SCALE GENOMIC DNA]</scope>
    <source>
        <strain evidence="2 3">WL0086</strain>
    </source>
</reference>
<feature type="domain" description="DUF883" evidence="1">
    <location>
        <begin position="81"/>
        <end position="107"/>
    </location>
</feature>
<accession>A0ABZ1CFA7</accession>
<proteinExistence type="predicted"/>
<dbReference type="RefSeq" id="WP_221032098.1">
    <property type="nucleotide sequence ID" value="NZ_CP139781.1"/>
</dbReference>
<dbReference type="Proteomes" id="UP000738431">
    <property type="component" value="Chromosome"/>
</dbReference>
<dbReference type="InterPro" id="IPR043605">
    <property type="entry name" value="DUF883_C"/>
</dbReference>
<evidence type="ECO:0000313" key="2">
    <source>
        <dbReference type="EMBL" id="WRQ89977.1"/>
    </source>
</evidence>
<reference evidence="2 3" key="2">
    <citation type="submission" date="2023-12" db="EMBL/GenBank/DDBJ databases">
        <title>Description of an unclassified Opitutus bacterium of Verrucomicrobiota.</title>
        <authorList>
            <person name="Zhang D.-F."/>
        </authorList>
    </citation>
    <scope>NUCLEOTIDE SEQUENCE [LARGE SCALE GENOMIC DNA]</scope>
    <source>
        <strain evidence="2 3">WL0086</strain>
    </source>
</reference>
<name>A0ABZ1CFA7_9BACT</name>
<evidence type="ECO:0000313" key="3">
    <source>
        <dbReference type="Proteomes" id="UP000738431"/>
    </source>
</evidence>
<dbReference type="PANTHER" id="PTHR35893:SF3">
    <property type="entry name" value="INNER MEMBRANE PROTEIN"/>
    <property type="match status" value="1"/>
</dbReference>
<evidence type="ECO:0000259" key="1">
    <source>
        <dbReference type="Pfam" id="PF19029"/>
    </source>
</evidence>